<dbReference type="OrthoDB" id="3785441at2"/>
<dbReference type="RefSeq" id="WP_132625686.1">
    <property type="nucleotide sequence ID" value="NZ_SMKV01000029.1"/>
</dbReference>
<evidence type="ECO:0000256" key="1">
    <source>
        <dbReference type="SAM" id="MobiDB-lite"/>
    </source>
</evidence>
<comment type="caution">
    <text evidence="2">The sequence shown here is derived from an EMBL/GenBank/DDBJ whole genome shotgun (WGS) entry which is preliminary data.</text>
</comment>
<evidence type="ECO:0000313" key="3">
    <source>
        <dbReference type="Proteomes" id="UP000294744"/>
    </source>
</evidence>
<protein>
    <submittedName>
        <fullName evidence="2">Uncharacterized protein</fullName>
    </submittedName>
</protein>
<dbReference type="AlphaFoldDB" id="A0A4R4USQ6"/>
<accession>A0A4R4USQ6</accession>
<evidence type="ECO:0000313" key="2">
    <source>
        <dbReference type="EMBL" id="TDC89879.1"/>
    </source>
</evidence>
<sequence length="162" mass="17802">MGPKQPFPSTAARITLKPEMSTRGFVDGAWWPRSMNPATEFTSLLTGLAATTGPMNRLAYNLTAWEPAPRKLRVQGRQVRLEGFHTLDKHTVSLTDPSGHRMVLLIIPTDTTELRGNALLTKVSDKGSDASPDALLADVPERPEESSEARWESDGGHLLMVR</sequence>
<organism evidence="2 3">
    <name type="scientific">Saccharopolyspora aridisoli</name>
    <dbReference type="NCBI Taxonomy" id="2530385"/>
    <lineage>
        <taxon>Bacteria</taxon>
        <taxon>Bacillati</taxon>
        <taxon>Actinomycetota</taxon>
        <taxon>Actinomycetes</taxon>
        <taxon>Pseudonocardiales</taxon>
        <taxon>Pseudonocardiaceae</taxon>
        <taxon>Saccharopolyspora</taxon>
    </lineage>
</organism>
<keyword evidence="3" id="KW-1185">Reference proteome</keyword>
<feature type="region of interest" description="Disordered" evidence="1">
    <location>
        <begin position="123"/>
        <end position="162"/>
    </location>
</feature>
<reference evidence="2 3" key="1">
    <citation type="submission" date="2019-03" db="EMBL/GenBank/DDBJ databases">
        <title>Draft genome sequences of novel Actinobacteria.</title>
        <authorList>
            <person name="Sahin N."/>
            <person name="Ay H."/>
            <person name="Saygin H."/>
        </authorList>
    </citation>
    <scope>NUCLEOTIDE SEQUENCE [LARGE SCALE GENOMIC DNA]</scope>
    <source>
        <strain evidence="2 3">16K404</strain>
    </source>
</reference>
<proteinExistence type="predicted"/>
<name>A0A4R4USQ6_9PSEU</name>
<feature type="compositionally biased region" description="Basic and acidic residues" evidence="1">
    <location>
        <begin position="139"/>
        <end position="155"/>
    </location>
</feature>
<dbReference type="InterPro" id="IPR046036">
    <property type="entry name" value="DUF5994"/>
</dbReference>
<dbReference type="Proteomes" id="UP000294744">
    <property type="component" value="Unassembled WGS sequence"/>
</dbReference>
<gene>
    <name evidence="2" type="ORF">E1161_20385</name>
</gene>
<dbReference type="Pfam" id="PF19457">
    <property type="entry name" value="DUF5994"/>
    <property type="match status" value="1"/>
</dbReference>
<dbReference type="EMBL" id="SMKV01000029">
    <property type="protein sequence ID" value="TDC89879.1"/>
    <property type="molecule type" value="Genomic_DNA"/>
</dbReference>